<proteinExistence type="predicted"/>
<dbReference type="AlphaFoldDB" id="A0A395IDU9"/>
<reference evidence="1 2" key="1">
    <citation type="submission" date="2018-06" db="EMBL/GenBank/DDBJ databases">
        <title>Genome Sequence of the Brown Rot Fungal Pathogen Monilinia fructigena.</title>
        <authorList>
            <person name="Landi L."/>
            <person name="De Miccolis Angelini R.M."/>
            <person name="Pollastro S."/>
            <person name="Abate D."/>
            <person name="Faretra F."/>
            <person name="Romanazzi G."/>
        </authorList>
    </citation>
    <scope>NUCLEOTIDE SEQUENCE [LARGE SCALE GENOMIC DNA]</scope>
    <source>
        <strain evidence="1 2">Mfrg269</strain>
    </source>
</reference>
<dbReference type="OrthoDB" id="192832at2759"/>
<accession>A0A395IDU9</accession>
<dbReference type="Proteomes" id="UP000249056">
    <property type="component" value="Unassembled WGS sequence"/>
</dbReference>
<gene>
    <name evidence="1" type="ORF">DID88_005213</name>
</gene>
<organism evidence="1 2">
    <name type="scientific">Monilinia fructigena</name>
    <dbReference type="NCBI Taxonomy" id="38457"/>
    <lineage>
        <taxon>Eukaryota</taxon>
        <taxon>Fungi</taxon>
        <taxon>Dikarya</taxon>
        <taxon>Ascomycota</taxon>
        <taxon>Pezizomycotina</taxon>
        <taxon>Leotiomycetes</taxon>
        <taxon>Helotiales</taxon>
        <taxon>Sclerotiniaceae</taxon>
        <taxon>Monilinia</taxon>
    </lineage>
</organism>
<comment type="caution">
    <text evidence="1">The sequence shown here is derived from an EMBL/GenBank/DDBJ whole genome shotgun (WGS) entry which is preliminary data.</text>
</comment>
<dbReference type="EMBL" id="QKRW01000087">
    <property type="protein sequence ID" value="RAL58341.1"/>
    <property type="molecule type" value="Genomic_DNA"/>
</dbReference>
<dbReference type="Gene3D" id="2.60.120.200">
    <property type="match status" value="1"/>
</dbReference>
<evidence type="ECO:0000313" key="2">
    <source>
        <dbReference type="Proteomes" id="UP000249056"/>
    </source>
</evidence>
<evidence type="ECO:0000313" key="1">
    <source>
        <dbReference type="EMBL" id="RAL58341.1"/>
    </source>
</evidence>
<keyword evidence="2" id="KW-1185">Reference proteome</keyword>
<sequence length="130" mass="14457">MLLFVTVGAYRDQRYNLNSKYEGSDLFKRMRFLYRKGSDCTHGYVTYVNESAAKASRLINTNVYGLAYMGVDHSVALDPAGPGRKSVRISSQKSWTHGLFLADISHMPGGIRGPGRLFGYSVRIGPTMGR</sequence>
<name>A0A395IDU9_9HELO</name>
<protein>
    <submittedName>
        <fullName evidence="1">Uncharacterized protein</fullName>
    </submittedName>
</protein>
<dbReference type="Pfam" id="PF26113">
    <property type="entry name" value="GH16_XgeA"/>
    <property type="match status" value="1"/>
</dbReference>